<dbReference type="PANTHER" id="PTHR10472">
    <property type="entry name" value="D-TYROSYL-TRNA TYR DEACYLASE"/>
    <property type="match status" value="1"/>
</dbReference>
<comment type="similarity">
    <text evidence="1 2">Belongs to the DTD family.</text>
</comment>
<dbReference type="Proteomes" id="UP000260943">
    <property type="component" value="Unassembled WGS sequence"/>
</dbReference>
<comment type="caution">
    <text evidence="3">The sequence shown here is derived from an EMBL/GenBank/DDBJ whole genome shotgun (WGS) entry which is preliminary data.</text>
</comment>
<reference evidence="3 4" key="1">
    <citation type="submission" date="2018-08" db="EMBL/GenBank/DDBJ databases">
        <title>A genome reference for cultivated species of the human gut microbiota.</title>
        <authorList>
            <person name="Zou Y."/>
            <person name="Xue W."/>
            <person name="Luo G."/>
        </authorList>
    </citation>
    <scope>NUCLEOTIDE SEQUENCE [LARGE SCALE GENOMIC DNA]</scope>
    <source>
        <strain evidence="3 4">TF08-14</strain>
    </source>
</reference>
<dbReference type="HAMAP" id="MF_00518">
    <property type="entry name" value="Deacylase_Dtd"/>
    <property type="match status" value="1"/>
</dbReference>
<dbReference type="EMBL" id="QSRJ01000001">
    <property type="protein sequence ID" value="RGL12314.1"/>
    <property type="molecule type" value="Genomic_DNA"/>
</dbReference>
<dbReference type="GO" id="GO:0051500">
    <property type="term" value="F:D-tyrosyl-tRNA(Tyr) deacylase activity"/>
    <property type="evidence" value="ECO:0007669"/>
    <property type="project" value="TreeGrafter"/>
</dbReference>
<dbReference type="PANTHER" id="PTHR10472:SF5">
    <property type="entry name" value="D-AMINOACYL-TRNA DEACYLASE 1"/>
    <property type="match status" value="1"/>
</dbReference>
<dbReference type="EC" id="3.1.1.-" evidence="2"/>
<feature type="short sequence motif" description="Gly-cisPro motif, important for rejection of L-amino acids" evidence="2">
    <location>
        <begin position="137"/>
        <end position="138"/>
    </location>
</feature>
<accession>A0A3E4QZR9</accession>
<keyword evidence="2" id="KW-0963">Cytoplasm</keyword>
<dbReference type="AlphaFoldDB" id="A0A3E4QZR9"/>
<dbReference type="Gene3D" id="3.50.80.10">
    <property type="entry name" value="D-tyrosyl-tRNA(Tyr) deacylase"/>
    <property type="match status" value="1"/>
</dbReference>
<comment type="catalytic activity">
    <reaction evidence="2">
        <text>a D-aminoacyl-tRNA + H2O = a tRNA + a D-alpha-amino acid + H(+)</text>
        <dbReference type="Rhea" id="RHEA:13953"/>
        <dbReference type="Rhea" id="RHEA-COMP:10123"/>
        <dbReference type="Rhea" id="RHEA-COMP:10124"/>
        <dbReference type="ChEBI" id="CHEBI:15377"/>
        <dbReference type="ChEBI" id="CHEBI:15378"/>
        <dbReference type="ChEBI" id="CHEBI:59871"/>
        <dbReference type="ChEBI" id="CHEBI:78442"/>
        <dbReference type="ChEBI" id="CHEBI:79333"/>
        <dbReference type="EC" id="3.1.1.96"/>
    </reaction>
</comment>
<comment type="subunit">
    <text evidence="2">Homodimer.</text>
</comment>
<evidence type="ECO:0000256" key="1">
    <source>
        <dbReference type="ARBA" id="ARBA00009673"/>
    </source>
</evidence>
<dbReference type="EC" id="3.1.1.96" evidence="2"/>
<dbReference type="InterPro" id="IPR003732">
    <property type="entry name" value="Daa-tRNA_deacyls_DTD"/>
</dbReference>
<evidence type="ECO:0000313" key="4">
    <source>
        <dbReference type="Proteomes" id="UP000260943"/>
    </source>
</evidence>
<dbReference type="GO" id="GO:0106026">
    <property type="term" value="F:Gly-tRNA(Ala) deacylase activity"/>
    <property type="evidence" value="ECO:0007669"/>
    <property type="project" value="UniProtKB-UniRule"/>
</dbReference>
<name>A0A3E4QZR9_9ACTN</name>
<keyword evidence="2" id="KW-0820">tRNA-binding</keyword>
<protein>
    <recommendedName>
        <fullName evidence="2">D-aminoacyl-tRNA deacylase</fullName>
        <shortName evidence="2">DTD</shortName>
        <ecNumber evidence="2">3.1.1.96</ecNumber>
    </recommendedName>
    <alternativeName>
        <fullName evidence="2">Gly-tRNA(Ala) deacylase</fullName>
        <ecNumber evidence="2">3.1.1.-</ecNumber>
    </alternativeName>
</protein>
<proteinExistence type="inferred from homology"/>
<organism evidence="3 4">
    <name type="scientific">Collinsella tanakaei</name>
    <dbReference type="NCBI Taxonomy" id="626935"/>
    <lineage>
        <taxon>Bacteria</taxon>
        <taxon>Bacillati</taxon>
        <taxon>Actinomycetota</taxon>
        <taxon>Coriobacteriia</taxon>
        <taxon>Coriobacteriales</taxon>
        <taxon>Coriobacteriaceae</taxon>
        <taxon>Collinsella</taxon>
    </lineage>
</organism>
<dbReference type="GO" id="GO:0005737">
    <property type="term" value="C:cytoplasm"/>
    <property type="evidence" value="ECO:0007669"/>
    <property type="project" value="UniProtKB-SubCell"/>
</dbReference>
<keyword evidence="2" id="KW-0694">RNA-binding</keyword>
<gene>
    <name evidence="2" type="primary">dtd</name>
    <name evidence="3" type="ORF">DXC81_01265</name>
</gene>
<dbReference type="GO" id="GO:0043908">
    <property type="term" value="F:Ser(Gly)-tRNA(Ala) hydrolase activity"/>
    <property type="evidence" value="ECO:0007669"/>
    <property type="project" value="UniProtKB-UniRule"/>
</dbReference>
<keyword evidence="2" id="KW-0378">Hydrolase</keyword>
<dbReference type="RefSeq" id="WP_117678813.1">
    <property type="nucleotide sequence ID" value="NZ_CAJJKC010000005.1"/>
</dbReference>
<evidence type="ECO:0000256" key="2">
    <source>
        <dbReference type="HAMAP-Rule" id="MF_00518"/>
    </source>
</evidence>
<dbReference type="NCBIfam" id="TIGR00256">
    <property type="entry name" value="D-aminoacyl-tRNA deacylase"/>
    <property type="match status" value="1"/>
</dbReference>
<comment type="domain">
    <text evidence="2">A Gly-cisPro motif from one monomer fits into the active site of the other monomer to allow specific chiral rejection of L-amino acids.</text>
</comment>
<sequence>MRAVVQRVSSASVAIDGEAVGQIGRGYLVLLGVGHNDTRADADKLWGKLGGLRINDDEDGKTNLSLEQVKGEVLVVSQFTLYADCRRGRRPSFTAAGAPEVANDLYEYFVSLVRADVPHVACGRFGADMKVSLVNDGPFTIILDTDEL</sequence>
<evidence type="ECO:0000313" key="3">
    <source>
        <dbReference type="EMBL" id="RGL12314.1"/>
    </source>
</evidence>
<comment type="catalytic activity">
    <reaction evidence="2">
        <text>glycyl-tRNA(Ala) + H2O = tRNA(Ala) + glycine + H(+)</text>
        <dbReference type="Rhea" id="RHEA:53744"/>
        <dbReference type="Rhea" id="RHEA-COMP:9657"/>
        <dbReference type="Rhea" id="RHEA-COMP:13640"/>
        <dbReference type="ChEBI" id="CHEBI:15377"/>
        <dbReference type="ChEBI" id="CHEBI:15378"/>
        <dbReference type="ChEBI" id="CHEBI:57305"/>
        <dbReference type="ChEBI" id="CHEBI:78442"/>
        <dbReference type="ChEBI" id="CHEBI:78522"/>
    </reaction>
</comment>
<dbReference type="SUPFAM" id="SSF69500">
    <property type="entry name" value="DTD-like"/>
    <property type="match status" value="1"/>
</dbReference>
<comment type="function">
    <text evidence="2">An aminoacyl-tRNA editing enzyme that deacylates mischarged D-aminoacyl-tRNAs. Also deacylates mischarged glycyl-tRNA(Ala), protecting cells against glycine mischarging by AlaRS. Acts via tRNA-based rather than protein-based catalysis; rejects L-amino acids rather than detecting D-amino acids in the active site. By recycling D-aminoacyl-tRNA to D-amino acids and free tRNA molecules, this enzyme counteracts the toxicity associated with the formation of D-aminoacyl-tRNA entities in vivo and helps enforce protein L-homochirality.</text>
</comment>
<dbReference type="InterPro" id="IPR023509">
    <property type="entry name" value="DTD-like_sf"/>
</dbReference>
<comment type="subcellular location">
    <subcellularLocation>
        <location evidence="2">Cytoplasm</location>
    </subcellularLocation>
</comment>
<dbReference type="GO" id="GO:0019478">
    <property type="term" value="P:D-amino acid catabolic process"/>
    <property type="evidence" value="ECO:0007669"/>
    <property type="project" value="UniProtKB-UniRule"/>
</dbReference>
<dbReference type="GO" id="GO:0000049">
    <property type="term" value="F:tRNA binding"/>
    <property type="evidence" value="ECO:0007669"/>
    <property type="project" value="UniProtKB-UniRule"/>
</dbReference>
<dbReference type="CDD" id="cd00563">
    <property type="entry name" value="Dtyr_deacylase"/>
    <property type="match status" value="1"/>
</dbReference>
<dbReference type="FunFam" id="3.50.80.10:FF:000001">
    <property type="entry name" value="D-aminoacyl-tRNA deacylase"/>
    <property type="match status" value="1"/>
</dbReference>
<dbReference type="Pfam" id="PF02580">
    <property type="entry name" value="Tyr_Deacylase"/>
    <property type="match status" value="1"/>
</dbReference>